<dbReference type="InterPro" id="IPR001387">
    <property type="entry name" value="Cro/C1-type_HTH"/>
</dbReference>
<accession>A0A2A3X4D4</accession>
<dbReference type="Pfam" id="PF01381">
    <property type="entry name" value="HTH_3"/>
    <property type="match status" value="1"/>
</dbReference>
<dbReference type="RefSeq" id="WP_096158041.1">
    <property type="nucleotide sequence ID" value="NZ_FXZG01000016.1"/>
</dbReference>
<dbReference type="AlphaFoldDB" id="A0A2A3X4D4"/>
<comment type="caution">
    <text evidence="3">The sequence shown here is derived from an EMBL/GenBank/DDBJ whole genome shotgun (WGS) entry which is preliminary data.</text>
</comment>
<dbReference type="InterPro" id="IPR052345">
    <property type="entry name" value="Rad_response_metalloprotease"/>
</dbReference>
<sequence>MKGEVIETLMRARGLTQADLALAIGAAQATVSRYISGARTPEDSEIRRIAGELGVTPAFLAKEFRMRAAIGVSAHMRRQPSTKVSMWKSAEAKLNELRMHMSMLTERAPLQTATHVPTFDYQFTKPAEAARRVRTAWRVPLGPVRSVVDLMETAGTIVCELDLGTHRIDGLSQWVSDYPLVIVNSWSSPSRKRLTLAHELGHLVMHADGYVDDEMIDVEAQANEFAAEFLMPEAEIRHQLKTLKLPNLLALKLEWGVSMQAIFERAFRLGLASGTDRQNFYRQISRKGWRTEEPEEDRVPVESPRLVSGLVAQFRSAGLTNDDFADLTGYARDAVPDVFLPQSGRHLSSV</sequence>
<dbReference type="PANTHER" id="PTHR43236:SF1">
    <property type="entry name" value="BLL7220 PROTEIN"/>
    <property type="match status" value="1"/>
</dbReference>
<dbReference type="GO" id="GO:0003677">
    <property type="term" value="F:DNA binding"/>
    <property type="evidence" value="ECO:0007669"/>
    <property type="project" value="InterPro"/>
</dbReference>
<dbReference type="Proteomes" id="UP000218620">
    <property type="component" value="Unassembled WGS sequence"/>
</dbReference>
<dbReference type="Gene3D" id="1.10.260.40">
    <property type="entry name" value="lambda repressor-like DNA-binding domains"/>
    <property type="match status" value="1"/>
</dbReference>
<evidence type="ECO:0000313" key="8">
    <source>
        <dbReference type="Proteomes" id="UP000218620"/>
    </source>
</evidence>
<dbReference type="Gene3D" id="1.10.10.2910">
    <property type="match status" value="1"/>
</dbReference>
<protein>
    <recommendedName>
        <fullName evidence="2">HTH cro/C1-type domain-containing protein</fullName>
    </recommendedName>
</protein>
<dbReference type="Proteomes" id="UP000217720">
    <property type="component" value="Unassembled WGS sequence"/>
</dbReference>
<dbReference type="EMBL" id="NRGQ01000005">
    <property type="protein sequence ID" value="PCC43932.1"/>
    <property type="molecule type" value="Genomic_DNA"/>
</dbReference>
<evidence type="ECO:0000313" key="3">
    <source>
        <dbReference type="EMBL" id="PCC18528.1"/>
    </source>
</evidence>
<name>A0A2A3X4D4_BREAU</name>
<comment type="similarity">
    <text evidence="1">Belongs to the short-chain fatty acyl-CoA assimilation regulator (ScfR) family.</text>
</comment>
<dbReference type="CDD" id="cd00093">
    <property type="entry name" value="HTH_XRE"/>
    <property type="match status" value="1"/>
</dbReference>
<gene>
    <name evidence="5" type="ORF">CIK62_00700</name>
    <name evidence="4" type="ORF">CIK65_04920</name>
    <name evidence="3" type="ORF">CIK79_09635</name>
</gene>
<evidence type="ECO:0000313" key="5">
    <source>
        <dbReference type="EMBL" id="PCC51983.1"/>
    </source>
</evidence>
<dbReference type="Proteomes" id="UP000218377">
    <property type="component" value="Unassembled WGS sequence"/>
</dbReference>
<dbReference type="SMART" id="SM00530">
    <property type="entry name" value="HTH_XRE"/>
    <property type="match status" value="1"/>
</dbReference>
<evidence type="ECO:0000313" key="4">
    <source>
        <dbReference type="EMBL" id="PCC43932.1"/>
    </source>
</evidence>
<dbReference type="InterPro" id="IPR010982">
    <property type="entry name" value="Lambda_DNA-bd_dom_sf"/>
</dbReference>
<dbReference type="PANTHER" id="PTHR43236">
    <property type="entry name" value="ANTITOXIN HIGA1"/>
    <property type="match status" value="1"/>
</dbReference>
<evidence type="ECO:0000313" key="7">
    <source>
        <dbReference type="Proteomes" id="UP000218377"/>
    </source>
</evidence>
<proteinExistence type="inferred from homology"/>
<dbReference type="EMBL" id="NRGO01000001">
    <property type="protein sequence ID" value="PCC51983.1"/>
    <property type="molecule type" value="Genomic_DNA"/>
</dbReference>
<dbReference type="PROSITE" id="PS50943">
    <property type="entry name" value="HTH_CROC1"/>
    <property type="match status" value="1"/>
</dbReference>
<evidence type="ECO:0000256" key="1">
    <source>
        <dbReference type="ARBA" id="ARBA00007227"/>
    </source>
</evidence>
<reference evidence="6 7" key="1">
    <citation type="journal article" date="2017" name="Elife">
        <title>Extensive horizontal gene transfer in cheese-associated bacteria.</title>
        <authorList>
            <person name="Bonham K.S."/>
            <person name="Wolfe B.E."/>
            <person name="Dutton R.J."/>
        </authorList>
    </citation>
    <scope>NUCLEOTIDE SEQUENCE [LARGE SCALE GENOMIC DNA]</scope>
    <source>
        <strain evidence="5 6">900_6</strain>
        <strain evidence="4 8">962_8</strain>
        <strain evidence="3 7">JB5</strain>
    </source>
</reference>
<organism evidence="3 7">
    <name type="scientific">Brevibacterium aurantiacum</name>
    <dbReference type="NCBI Taxonomy" id="273384"/>
    <lineage>
        <taxon>Bacteria</taxon>
        <taxon>Bacillati</taxon>
        <taxon>Actinomycetota</taxon>
        <taxon>Actinomycetes</taxon>
        <taxon>Micrococcales</taxon>
        <taxon>Brevibacteriaceae</taxon>
        <taxon>Brevibacterium</taxon>
    </lineage>
</organism>
<feature type="domain" description="HTH cro/C1-type" evidence="2">
    <location>
        <begin position="6"/>
        <end position="60"/>
    </location>
</feature>
<dbReference type="InterPro" id="IPR010359">
    <property type="entry name" value="IrrE_HExxH"/>
</dbReference>
<dbReference type="Pfam" id="PF06114">
    <property type="entry name" value="Peptidase_M78"/>
    <property type="match status" value="1"/>
</dbReference>
<evidence type="ECO:0000313" key="6">
    <source>
        <dbReference type="Proteomes" id="UP000217720"/>
    </source>
</evidence>
<dbReference type="EMBL" id="NRGX01000001">
    <property type="protein sequence ID" value="PCC18528.1"/>
    <property type="molecule type" value="Genomic_DNA"/>
</dbReference>
<dbReference type="SUPFAM" id="SSF47413">
    <property type="entry name" value="lambda repressor-like DNA-binding domains"/>
    <property type="match status" value="1"/>
</dbReference>
<evidence type="ECO:0000259" key="2">
    <source>
        <dbReference type="PROSITE" id="PS50943"/>
    </source>
</evidence>